<dbReference type="InterPro" id="IPR027417">
    <property type="entry name" value="P-loop_NTPase"/>
</dbReference>
<evidence type="ECO:0000313" key="3">
    <source>
        <dbReference type="Proteomes" id="UP000198688"/>
    </source>
</evidence>
<organism evidence="2 3">
    <name type="scientific">Actinoplanes derwentensis</name>
    <dbReference type="NCBI Taxonomy" id="113562"/>
    <lineage>
        <taxon>Bacteria</taxon>
        <taxon>Bacillati</taxon>
        <taxon>Actinomycetota</taxon>
        <taxon>Actinomycetes</taxon>
        <taxon>Micromonosporales</taxon>
        <taxon>Micromonosporaceae</taxon>
        <taxon>Actinoplanes</taxon>
    </lineage>
</organism>
<dbReference type="OrthoDB" id="4051290at2"/>
<dbReference type="STRING" id="113562.SAMN04489716_4147"/>
<dbReference type="SUPFAM" id="SSF52540">
    <property type="entry name" value="P-loop containing nucleoside triphosphate hydrolases"/>
    <property type="match status" value="1"/>
</dbReference>
<name>A0A1H2AW54_9ACTN</name>
<feature type="compositionally biased region" description="Pro residues" evidence="1">
    <location>
        <begin position="38"/>
        <end position="50"/>
    </location>
</feature>
<proteinExistence type="predicted"/>
<sequence length="376" mass="41250">MTMPYDTTSGTGVPQQSSFPAVVRPGSSAVPPTTVPGATPPSVTPPPVTPATPAGNPPSAHGPAPIRFGLCGAPSGGKTTFLAALSIAVDMADQPLGRWRITATDDASLTFLTERKQDLVVGHRFPAITNSVTQYHWQINGELPSTPRRLRRPAPGAKVRFDIDVEDRPGGDFLLNGAAISEEGLKRLAVADALVLLFDPTRDIGRTEGAESNWMFFHKLFETLKLRLRQTGRLDDGILPHHVAVCITKFDDPAVFKPALHHRLVDIGEDGVPRVPDDRAEDYFGWICREIDRYSIDSSTLQFPSMLRSTFHDDRVRYYATSSVGFWIGPSGRFEAGDFQNTQLVNGEPRLRGAVRPVNILEPLIALERTIRRESR</sequence>
<dbReference type="RefSeq" id="WP_157751700.1">
    <property type="nucleotide sequence ID" value="NZ_BOMJ01000042.1"/>
</dbReference>
<protein>
    <submittedName>
        <fullName evidence="2">Uncharacterized protein</fullName>
    </submittedName>
</protein>
<accession>A0A1H2AW54</accession>
<evidence type="ECO:0000313" key="2">
    <source>
        <dbReference type="EMBL" id="SDT50265.1"/>
    </source>
</evidence>
<evidence type="ECO:0000256" key="1">
    <source>
        <dbReference type="SAM" id="MobiDB-lite"/>
    </source>
</evidence>
<keyword evidence="3" id="KW-1185">Reference proteome</keyword>
<gene>
    <name evidence="2" type="ORF">SAMN04489716_4147</name>
</gene>
<dbReference type="AlphaFoldDB" id="A0A1H2AW54"/>
<dbReference type="EMBL" id="LT629758">
    <property type="protein sequence ID" value="SDT50265.1"/>
    <property type="molecule type" value="Genomic_DNA"/>
</dbReference>
<feature type="region of interest" description="Disordered" evidence="1">
    <location>
        <begin position="1"/>
        <end position="61"/>
    </location>
</feature>
<reference evidence="2 3" key="1">
    <citation type="submission" date="2016-10" db="EMBL/GenBank/DDBJ databases">
        <authorList>
            <person name="de Groot N.N."/>
        </authorList>
    </citation>
    <scope>NUCLEOTIDE SEQUENCE [LARGE SCALE GENOMIC DNA]</scope>
    <source>
        <strain evidence="2 3">DSM 43941</strain>
    </source>
</reference>
<dbReference type="Proteomes" id="UP000198688">
    <property type="component" value="Chromosome I"/>
</dbReference>
<feature type="compositionally biased region" description="Polar residues" evidence="1">
    <location>
        <begin position="1"/>
        <end position="19"/>
    </location>
</feature>
<feature type="compositionally biased region" description="Low complexity" evidence="1">
    <location>
        <begin position="28"/>
        <end position="37"/>
    </location>
</feature>